<dbReference type="GO" id="GO:0008381">
    <property type="term" value="F:mechanosensitive monoatomic ion channel activity"/>
    <property type="evidence" value="ECO:0007669"/>
    <property type="project" value="UniProtKB-UniRule"/>
</dbReference>
<evidence type="ECO:0000256" key="8">
    <source>
        <dbReference type="ARBA" id="ARBA00023303"/>
    </source>
</evidence>
<evidence type="ECO:0000256" key="5">
    <source>
        <dbReference type="ARBA" id="ARBA00022989"/>
    </source>
</evidence>
<dbReference type="GO" id="GO:0005886">
    <property type="term" value="C:plasma membrane"/>
    <property type="evidence" value="ECO:0007669"/>
    <property type="project" value="UniProtKB-SubCell"/>
</dbReference>
<evidence type="ECO:0000256" key="4">
    <source>
        <dbReference type="ARBA" id="ARBA00022692"/>
    </source>
</evidence>
<evidence type="ECO:0000256" key="9">
    <source>
        <dbReference type="HAMAP-Rule" id="MF_00115"/>
    </source>
</evidence>
<dbReference type="PRINTS" id="PR01264">
    <property type="entry name" value="MECHCHANNEL"/>
</dbReference>
<evidence type="ECO:0000256" key="6">
    <source>
        <dbReference type="ARBA" id="ARBA00023065"/>
    </source>
</evidence>
<dbReference type="Proteomes" id="UP000254425">
    <property type="component" value="Chromosome"/>
</dbReference>
<dbReference type="PANTHER" id="PTHR30266">
    <property type="entry name" value="MECHANOSENSITIVE CHANNEL MSCL"/>
    <property type="match status" value="1"/>
</dbReference>
<evidence type="ECO:0000256" key="3">
    <source>
        <dbReference type="ARBA" id="ARBA00022475"/>
    </source>
</evidence>
<dbReference type="HAMAP" id="MF_00115">
    <property type="entry name" value="MscL"/>
    <property type="match status" value="1"/>
</dbReference>
<protein>
    <recommendedName>
        <fullName evidence="9">Large-conductance mechanosensitive channel</fullName>
    </recommendedName>
</protein>
<dbReference type="PANTHER" id="PTHR30266:SF2">
    <property type="entry name" value="LARGE-CONDUCTANCE MECHANOSENSITIVE CHANNEL"/>
    <property type="match status" value="1"/>
</dbReference>
<feature type="transmembrane region" description="Helical" evidence="9">
    <location>
        <begin position="89"/>
        <end position="109"/>
    </location>
</feature>
<evidence type="ECO:0000313" key="11">
    <source>
        <dbReference type="EMBL" id="AXK35206.1"/>
    </source>
</evidence>
<organism evidence="11 12">
    <name type="scientific">Streptomyces armeniacus</name>
    <dbReference type="NCBI Taxonomy" id="83291"/>
    <lineage>
        <taxon>Bacteria</taxon>
        <taxon>Bacillati</taxon>
        <taxon>Actinomycetota</taxon>
        <taxon>Actinomycetes</taxon>
        <taxon>Kitasatosporales</taxon>
        <taxon>Streptomycetaceae</taxon>
        <taxon>Streptomyces</taxon>
    </lineage>
</organism>
<dbReference type="Pfam" id="PF01741">
    <property type="entry name" value="MscL"/>
    <property type="match status" value="1"/>
</dbReference>
<evidence type="ECO:0000256" key="7">
    <source>
        <dbReference type="ARBA" id="ARBA00023136"/>
    </source>
</evidence>
<dbReference type="Gene3D" id="1.10.1200.120">
    <property type="entry name" value="Large-conductance mechanosensitive channel, MscL, domain 1"/>
    <property type="match status" value="1"/>
</dbReference>
<comment type="subunit">
    <text evidence="9">Homopentamer.</text>
</comment>
<comment type="function">
    <text evidence="9">Channel that opens in response to stretch forces in the membrane lipid bilayer. May participate in the regulation of osmotic pressure changes within the cell.</text>
</comment>
<dbReference type="InterPro" id="IPR001185">
    <property type="entry name" value="MS_channel"/>
</dbReference>
<name>A0A345XU90_9ACTN</name>
<evidence type="ECO:0000256" key="1">
    <source>
        <dbReference type="ARBA" id="ARBA00004141"/>
    </source>
</evidence>
<sequence>MSDDKPGLLSGFRDFLMRGNVVELAVAVVVGTAFSKIVDAVVKGFINPMVGAIGTKNLEDYRSCLRGPCEVDPATGEIVSGVPISWGTVLSASLTFLITAAVVYFLMILPMNKYKERQAARNPIVETETGPTEVELLTEIRDALVTQRTGAHDAAVTLGAQRAGVDGGPDSDGAAPDGGVSTRK</sequence>
<dbReference type="KEGG" id="sarm:DVA86_23770"/>
<gene>
    <name evidence="9 11" type="primary">mscL</name>
    <name evidence="11" type="ORF">DVA86_23770</name>
</gene>
<proteinExistence type="inferred from homology"/>
<dbReference type="EMBL" id="CP031320">
    <property type="protein sequence ID" value="AXK35206.1"/>
    <property type="molecule type" value="Genomic_DNA"/>
</dbReference>
<reference evidence="11 12" key="1">
    <citation type="submission" date="2018-07" db="EMBL/GenBank/DDBJ databases">
        <title>Draft genome of the type strain Streptomyces armeniacus ATCC 15676.</title>
        <authorList>
            <person name="Labana P."/>
            <person name="Gosse J.T."/>
            <person name="Boddy C.N."/>
        </authorList>
    </citation>
    <scope>NUCLEOTIDE SEQUENCE [LARGE SCALE GENOMIC DNA]</scope>
    <source>
        <strain evidence="11 12">ATCC 15676</strain>
    </source>
</reference>
<accession>A0A345XU90</accession>
<keyword evidence="8 9" id="KW-0407">Ion channel</keyword>
<keyword evidence="2 9" id="KW-0813">Transport</keyword>
<comment type="similarity">
    <text evidence="9">Belongs to the MscL family.</text>
</comment>
<dbReference type="NCBIfam" id="TIGR00220">
    <property type="entry name" value="mscL"/>
    <property type="match status" value="1"/>
</dbReference>
<feature type="transmembrane region" description="Helical" evidence="9">
    <location>
        <begin position="21"/>
        <end position="38"/>
    </location>
</feature>
<keyword evidence="7 9" id="KW-0472">Membrane</keyword>
<comment type="subcellular location">
    <subcellularLocation>
        <location evidence="9">Cell membrane</location>
        <topology evidence="9">Multi-pass membrane protein</topology>
    </subcellularLocation>
    <subcellularLocation>
        <location evidence="1">Membrane</location>
        <topology evidence="1">Multi-pass membrane protein</topology>
    </subcellularLocation>
</comment>
<keyword evidence="6 9" id="KW-0406">Ion transport</keyword>
<dbReference type="SUPFAM" id="SSF81330">
    <property type="entry name" value="Gated mechanosensitive channel"/>
    <property type="match status" value="1"/>
</dbReference>
<dbReference type="InterPro" id="IPR036019">
    <property type="entry name" value="MscL_channel"/>
</dbReference>
<keyword evidence="5 9" id="KW-1133">Transmembrane helix</keyword>
<dbReference type="AlphaFoldDB" id="A0A345XU90"/>
<evidence type="ECO:0000313" key="12">
    <source>
        <dbReference type="Proteomes" id="UP000254425"/>
    </source>
</evidence>
<evidence type="ECO:0000256" key="2">
    <source>
        <dbReference type="ARBA" id="ARBA00022448"/>
    </source>
</evidence>
<evidence type="ECO:0000256" key="10">
    <source>
        <dbReference type="SAM" id="MobiDB-lite"/>
    </source>
</evidence>
<keyword evidence="3 9" id="KW-1003">Cell membrane</keyword>
<dbReference type="InterPro" id="IPR037673">
    <property type="entry name" value="MSC/AndL"/>
</dbReference>
<keyword evidence="4 9" id="KW-0812">Transmembrane</keyword>
<keyword evidence="12" id="KW-1185">Reference proteome</keyword>
<feature type="region of interest" description="Disordered" evidence="10">
    <location>
        <begin position="160"/>
        <end position="184"/>
    </location>
</feature>
<feature type="compositionally biased region" description="Low complexity" evidence="10">
    <location>
        <begin position="171"/>
        <end position="184"/>
    </location>
</feature>
<dbReference type="FunFam" id="1.10.1200.120:FF:000007">
    <property type="entry name" value="Large-conductance mechanosensitive channel"/>
    <property type="match status" value="1"/>
</dbReference>